<keyword evidence="10" id="KW-1185">Reference proteome</keyword>
<evidence type="ECO:0000256" key="2">
    <source>
        <dbReference type="ARBA" id="ARBA00022692"/>
    </source>
</evidence>
<evidence type="ECO:0000256" key="4">
    <source>
        <dbReference type="ARBA" id="ARBA00023136"/>
    </source>
</evidence>
<dbReference type="EMBL" id="MU006567">
    <property type="protein sequence ID" value="KAF2749001.1"/>
    <property type="molecule type" value="Genomic_DNA"/>
</dbReference>
<evidence type="ECO:0000259" key="8">
    <source>
        <dbReference type="Pfam" id="PF20684"/>
    </source>
</evidence>
<evidence type="ECO:0000313" key="9">
    <source>
        <dbReference type="EMBL" id="KAF2749001.1"/>
    </source>
</evidence>
<feature type="region of interest" description="Disordered" evidence="6">
    <location>
        <begin position="306"/>
        <end position="347"/>
    </location>
</feature>
<keyword evidence="3 7" id="KW-1133">Transmembrane helix</keyword>
<evidence type="ECO:0000313" key="10">
    <source>
        <dbReference type="Proteomes" id="UP000799440"/>
    </source>
</evidence>
<comment type="similarity">
    <text evidence="5">Belongs to the SAT4 family.</text>
</comment>
<feature type="transmembrane region" description="Helical" evidence="7">
    <location>
        <begin position="209"/>
        <end position="229"/>
    </location>
</feature>
<evidence type="ECO:0000256" key="7">
    <source>
        <dbReference type="SAM" id="Phobius"/>
    </source>
</evidence>
<evidence type="ECO:0000256" key="5">
    <source>
        <dbReference type="ARBA" id="ARBA00038359"/>
    </source>
</evidence>
<keyword evidence="2 7" id="KW-0812">Transmembrane</keyword>
<proteinExistence type="inferred from homology"/>
<feature type="domain" description="Rhodopsin" evidence="8">
    <location>
        <begin position="38"/>
        <end position="274"/>
    </location>
</feature>
<dbReference type="GO" id="GO:0016020">
    <property type="term" value="C:membrane"/>
    <property type="evidence" value="ECO:0007669"/>
    <property type="project" value="UniProtKB-SubCell"/>
</dbReference>
<comment type="subcellular location">
    <subcellularLocation>
        <location evidence="1">Membrane</location>
        <topology evidence="1">Multi-pass membrane protein</topology>
    </subcellularLocation>
</comment>
<keyword evidence="4 7" id="KW-0472">Membrane</keyword>
<dbReference type="Proteomes" id="UP000799440">
    <property type="component" value="Unassembled WGS sequence"/>
</dbReference>
<accession>A0A6A6VIG4</accession>
<feature type="transmembrane region" description="Helical" evidence="7">
    <location>
        <begin position="249"/>
        <end position="268"/>
    </location>
</feature>
<dbReference type="InterPro" id="IPR049326">
    <property type="entry name" value="Rhodopsin_dom_fungi"/>
</dbReference>
<feature type="compositionally biased region" description="Basic and acidic residues" evidence="6">
    <location>
        <begin position="306"/>
        <end position="323"/>
    </location>
</feature>
<organism evidence="9 10">
    <name type="scientific">Sporormia fimetaria CBS 119925</name>
    <dbReference type="NCBI Taxonomy" id="1340428"/>
    <lineage>
        <taxon>Eukaryota</taxon>
        <taxon>Fungi</taxon>
        <taxon>Dikarya</taxon>
        <taxon>Ascomycota</taxon>
        <taxon>Pezizomycotina</taxon>
        <taxon>Dothideomycetes</taxon>
        <taxon>Pleosporomycetidae</taxon>
        <taxon>Pleosporales</taxon>
        <taxon>Sporormiaceae</taxon>
        <taxon>Sporormia</taxon>
    </lineage>
</organism>
<sequence>MHMAVQSQSEPLKPASNFVLINTLAISFASFSSAAVLLRLYTRTRILRIFGPDDVTIGIAQVLSIAVSITTVLEVVWGLGQHTQFVSREDAIRQAKCLYANTYIYNAAQIMTKISFLIQYRRLFPSDRILTLCCWLLVLITAWGVAQEFLVGFACTPLTIFKPHMKGKCIYSLPIWYLTSGMNIVTDFLIFGIPIHPVLQLRISKRKKLLLLGLFCLGFFTCFISLIRLTTLHKSIHTTDPFWDNAPTAYWSVVELNCGILCACLPTLRPLVQRILPRLVGTDRKGRSVRDEEVRIVRRRVSSALGEKEGGIERDMESEKGESTRQASEDMGETVGIGVARGSGGSI</sequence>
<reference evidence="9" key="1">
    <citation type="journal article" date="2020" name="Stud. Mycol.">
        <title>101 Dothideomycetes genomes: a test case for predicting lifestyles and emergence of pathogens.</title>
        <authorList>
            <person name="Haridas S."/>
            <person name="Albert R."/>
            <person name="Binder M."/>
            <person name="Bloem J."/>
            <person name="Labutti K."/>
            <person name="Salamov A."/>
            <person name="Andreopoulos B."/>
            <person name="Baker S."/>
            <person name="Barry K."/>
            <person name="Bills G."/>
            <person name="Bluhm B."/>
            <person name="Cannon C."/>
            <person name="Castanera R."/>
            <person name="Culley D."/>
            <person name="Daum C."/>
            <person name="Ezra D."/>
            <person name="Gonzalez J."/>
            <person name="Henrissat B."/>
            <person name="Kuo A."/>
            <person name="Liang C."/>
            <person name="Lipzen A."/>
            <person name="Lutzoni F."/>
            <person name="Magnuson J."/>
            <person name="Mondo S."/>
            <person name="Nolan M."/>
            <person name="Ohm R."/>
            <person name="Pangilinan J."/>
            <person name="Park H.-J."/>
            <person name="Ramirez L."/>
            <person name="Alfaro M."/>
            <person name="Sun H."/>
            <person name="Tritt A."/>
            <person name="Yoshinaga Y."/>
            <person name="Zwiers L.-H."/>
            <person name="Turgeon B."/>
            <person name="Goodwin S."/>
            <person name="Spatafora J."/>
            <person name="Crous P."/>
            <person name="Grigoriev I."/>
        </authorList>
    </citation>
    <scope>NUCLEOTIDE SEQUENCE</scope>
    <source>
        <strain evidence="9">CBS 119925</strain>
    </source>
</reference>
<evidence type="ECO:0000256" key="6">
    <source>
        <dbReference type="SAM" id="MobiDB-lite"/>
    </source>
</evidence>
<dbReference type="OrthoDB" id="444631at2759"/>
<dbReference type="Pfam" id="PF20684">
    <property type="entry name" value="Fung_rhodopsin"/>
    <property type="match status" value="1"/>
</dbReference>
<evidence type="ECO:0000256" key="1">
    <source>
        <dbReference type="ARBA" id="ARBA00004141"/>
    </source>
</evidence>
<dbReference type="PANTHER" id="PTHR33048:SF47">
    <property type="entry name" value="INTEGRAL MEMBRANE PROTEIN-RELATED"/>
    <property type="match status" value="1"/>
</dbReference>
<feature type="transmembrane region" description="Helical" evidence="7">
    <location>
        <begin position="174"/>
        <end position="197"/>
    </location>
</feature>
<protein>
    <recommendedName>
        <fullName evidence="8">Rhodopsin domain-containing protein</fullName>
    </recommendedName>
</protein>
<gene>
    <name evidence="9" type="ORF">M011DRAFT_475753</name>
</gene>
<feature type="transmembrane region" description="Helical" evidence="7">
    <location>
        <begin position="20"/>
        <end position="41"/>
    </location>
</feature>
<feature type="transmembrane region" description="Helical" evidence="7">
    <location>
        <begin position="129"/>
        <end position="154"/>
    </location>
</feature>
<dbReference type="PANTHER" id="PTHR33048">
    <property type="entry name" value="PTH11-LIKE INTEGRAL MEMBRANE PROTEIN (AFU_ORTHOLOGUE AFUA_5G11245)"/>
    <property type="match status" value="1"/>
</dbReference>
<evidence type="ECO:0000256" key="3">
    <source>
        <dbReference type="ARBA" id="ARBA00022989"/>
    </source>
</evidence>
<dbReference type="InterPro" id="IPR052337">
    <property type="entry name" value="SAT4-like"/>
</dbReference>
<name>A0A6A6VIG4_9PLEO</name>
<dbReference type="AlphaFoldDB" id="A0A6A6VIG4"/>